<evidence type="ECO:0000256" key="3">
    <source>
        <dbReference type="SAM" id="MobiDB-lite"/>
    </source>
</evidence>
<dbReference type="GO" id="GO:0008061">
    <property type="term" value="F:chitin binding"/>
    <property type="evidence" value="ECO:0007669"/>
    <property type="project" value="UniProtKB-KW"/>
</dbReference>
<dbReference type="PANTHER" id="PTHR11177:SF400">
    <property type="entry name" value="ENDOCHITINASE-RELATED"/>
    <property type="match status" value="1"/>
</dbReference>
<evidence type="ECO:0000259" key="4">
    <source>
        <dbReference type="PROSITE" id="PS50940"/>
    </source>
</evidence>
<reference evidence="7" key="1">
    <citation type="submission" date="2022-11" db="UniProtKB">
        <authorList>
            <consortium name="WormBaseParasite"/>
        </authorList>
    </citation>
    <scope>IDENTIFICATION</scope>
</reference>
<name>A0A915HRN3_ROMCU</name>
<feature type="domain" description="GH18" evidence="5">
    <location>
        <begin position="9"/>
        <end position="404"/>
    </location>
</feature>
<dbReference type="GO" id="GO:0006032">
    <property type="term" value="P:chitin catabolic process"/>
    <property type="evidence" value="ECO:0007669"/>
    <property type="project" value="TreeGrafter"/>
</dbReference>
<dbReference type="PANTHER" id="PTHR11177">
    <property type="entry name" value="CHITINASE"/>
    <property type="match status" value="1"/>
</dbReference>
<dbReference type="PROSITE" id="PS50940">
    <property type="entry name" value="CHIT_BIND_II"/>
    <property type="match status" value="1"/>
</dbReference>
<dbReference type="InterPro" id="IPR011583">
    <property type="entry name" value="Chitinase_II/V-like_cat"/>
</dbReference>
<dbReference type="AlphaFoldDB" id="A0A915HRN3"/>
<organism evidence="6 7">
    <name type="scientific">Romanomermis culicivorax</name>
    <name type="common">Nematode worm</name>
    <dbReference type="NCBI Taxonomy" id="13658"/>
    <lineage>
        <taxon>Eukaryota</taxon>
        <taxon>Metazoa</taxon>
        <taxon>Ecdysozoa</taxon>
        <taxon>Nematoda</taxon>
        <taxon>Enoplea</taxon>
        <taxon>Dorylaimia</taxon>
        <taxon>Mermithida</taxon>
        <taxon>Mermithoidea</taxon>
        <taxon>Mermithidae</taxon>
        <taxon>Romanomermis</taxon>
    </lineage>
</organism>
<dbReference type="InterPro" id="IPR029070">
    <property type="entry name" value="Chitinase_insertion_sf"/>
</dbReference>
<dbReference type="Gene3D" id="2.170.140.10">
    <property type="entry name" value="Chitin binding domain"/>
    <property type="match status" value="1"/>
</dbReference>
<dbReference type="Proteomes" id="UP000887565">
    <property type="component" value="Unplaced"/>
</dbReference>
<protein>
    <submittedName>
        <fullName evidence="7">Chitinase</fullName>
    </submittedName>
</protein>
<feature type="compositionally biased region" description="Basic and acidic residues" evidence="3">
    <location>
        <begin position="416"/>
        <end position="425"/>
    </location>
</feature>
<dbReference type="InterPro" id="IPR050314">
    <property type="entry name" value="Glycosyl_Hydrlase_18"/>
</dbReference>
<dbReference type="GO" id="GO:0004568">
    <property type="term" value="F:chitinase activity"/>
    <property type="evidence" value="ECO:0007669"/>
    <property type="project" value="TreeGrafter"/>
</dbReference>
<dbReference type="Gene3D" id="3.20.20.80">
    <property type="entry name" value="Glycosidases"/>
    <property type="match status" value="1"/>
</dbReference>
<feature type="compositionally biased region" description="Low complexity" evidence="3">
    <location>
        <begin position="464"/>
        <end position="481"/>
    </location>
</feature>
<evidence type="ECO:0000313" key="6">
    <source>
        <dbReference type="Proteomes" id="UP000887565"/>
    </source>
</evidence>
<dbReference type="GO" id="GO:0005975">
    <property type="term" value="P:carbohydrate metabolic process"/>
    <property type="evidence" value="ECO:0007669"/>
    <property type="project" value="InterPro"/>
</dbReference>
<comment type="similarity">
    <text evidence="1">Belongs to the glycosyl hydrolase 18 family. Chitinase class II subfamily.</text>
</comment>
<dbReference type="PROSITE" id="PS51910">
    <property type="entry name" value="GH18_2"/>
    <property type="match status" value="1"/>
</dbReference>
<dbReference type="InterPro" id="IPR002557">
    <property type="entry name" value="Chitin-bd_dom"/>
</dbReference>
<keyword evidence="2" id="KW-0147">Chitin-binding</keyword>
<dbReference type="Pfam" id="PF00704">
    <property type="entry name" value="Glyco_hydro_18"/>
    <property type="match status" value="1"/>
</dbReference>
<dbReference type="SUPFAM" id="SSF54556">
    <property type="entry name" value="Chitinase insertion domain"/>
    <property type="match status" value="1"/>
</dbReference>
<evidence type="ECO:0000256" key="1">
    <source>
        <dbReference type="ARBA" id="ARBA00009121"/>
    </source>
</evidence>
<dbReference type="GO" id="GO:0005576">
    <property type="term" value="C:extracellular region"/>
    <property type="evidence" value="ECO:0007669"/>
    <property type="project" value="InterPro"/>
</dbReference>
<accession>A0A915HRN3</accession>
<sequence length="537" mass="60356">MHKNCVHGYVRGCYYTNWAQYRNGDAKFLPENYEPGLCTHLFYAFAVMDSSFMIKNFEWNDFDMYQRVVNLKKLQPDLKVILSFGGWTFSQQSSGYGKSLVRLISEYHSFFLSLLKSMATSDGNRKTFINSMVQYLKDHGFDGFDLVIFFLVDLFEWIYPHSYSRIGNIQMQATKQLSDVLHQNGYLLTAAVSASIATVDAGYDVPNLANSLDMVNLMSYDFHGSWETKTGFNSPLYDRNNDTLSIVNTIVMQVHNNAAEHWIAKGLPKHKLNIGMATYGRSWTLTNPAQTGVGAPGSTGKAGRYTGEAGFQSYYEICSALFNGAKRNFDQQQKVPYVVSGDQWFGYDDVESFGIKLNWLQQNGYGGAFVWAIDLDDFNGKLCPLSKGKKYPLMSLIRDALSGPIVPPTGIVSIEKKATPRDANKPARKIWRDQPNFSQTLTTPNYVTPENTEPPTQAPSTDIQTTRQTPTVAPTTSSTSSGVFQCPPSSNGLFRDLEDCSKYYSCFNGLPFHMRCAPGLYFNPDRNYCDWPANVVC</sequence>
<dbReference type="SMART" id="SM00494">
    <property type="entry name" value="ChtBD2"/>
    <property type="match status" value="1"/>
</dbReference>
<dbReference type="Pfam" id="PF01607">
    <property type="entry name" value="CBM_14"/>
    <property type="match status" value="1"/>
</dbReference>
<dbReference type="WBParaSite" id="nRc.2.0.1.t04399-RA">
    <property type="protein sequence ID" value="nRc.2.0.1.t04399-RA"/>
    <property type="gene ID" value="nRc.2.0.1.g04399"/>
</dbReference>
<dbReference type="SMART" id="SM00636">
    <property type="entry name" value="Glyco_18"/>
    <property type="match status" value="1"/>
</dbReference>
<evidence type="ECO:0000256" key="2">
    <source>
        <dbReference type="ARBA" id="ARBA00022669"/>
    </source>
</evidence>
<dbReference type="FunFam" id="3.10.50.10:FF:000008">
    <property type="entry name" value="Chitinase 11"/>
    <property type="match status" value="1"/>
</dbReference>
<dbReference type="InterPro" id="IPR036508">
    <property type="entry name" value="Chitin-bd_dom_sf"/>
</dbReference>
<keyword evidence="6" id="KW-1185">Reference proteome</keyword>
<feature type="domain" description="Chitin-binding type-2" evidence="4">
    <location>
        <begin position="483"/>
        <end position="537"/>
    </location>
</feature>
<feature type="compositionally biased region" description="Polar residues" evidence="3">
    <location>
        <begin position="435"/>
        <end position="463"/>
    </location>
</feature>
<dbReference type="Gene3D" id="3.10.50.10">
    <property type="match status" value="1"/>
</dbReference>
<dbReference type="SUPFAM" id="SSF51445">
    <property type="entry name" value="(Trans)glycosidases"/>
    <property type="match status" value="1"/>
</dbReference>
<feature type="region of interest" description="Disordered" evidence="3">
    <location>
        <begin position="416"/>
        <end position="483"/>
    </location>
</feature>
<dbReference type="SUPFAM" id="SSF57625">
    <property type="entry name" value="Invertebrate chitin-binding proteins"/>
    <property type="match status" value="1"/>
</dbReference>
<dbReference type="InterPro" id="IPR001223">
    <property type="entry name" value="Glyco_hydro18_cat"/>
</dbReference>
<dbReference type="OMA" id="GASHYNI"/>
<evidence type="ECO:0000259" key="5">
    <source>
        <dbReference type="PROSITE" id="PS51910"/>
    </source>
</evidence>
<evidence type="ECO:0000313" key="7">
    <source>
        <dbReference type="WBParaSite" id="nRc.2.0.1.t04399-RA"/>
    </source>
</evidence>
<proteinExistence type="inferred from homology"/>
<dbReference type="InterPro" id="IPR017853">
    <property type="entry name" value="GH"/>
</dbReference>